<organism evidence="2">
    <name type="scientific">Ajellomyces capsulatus (strain H88)</name>
    <name type="common">Darling's disease fungus</name>
    <name type="synonym">Histoplasma capsulatum</name>
    <dbReference type="NCBI Taxonomy" id="544711"/>
    <lineage>
        <taxon>Eukaryota</taxon>
        <taxon>Fungi</taxon>
        <taxon>Dikarya</taxon>
        <taxon>Ascomycota</taxon>
        <taxon>Pezizomycotina</taxon>
        <taxon>Eurotiomycetes</taxon>
        <taxon>Eurotiomycetidae</taxon>
        <taxon>Onygenales</taxon>
        <taxon>Ajellomycetaceae</taxon>
        <taxon>Histoplasma</taxon>
    </lineage>
</organism>
<name>F0UF94_AJEC8</name>
<sequence>MIMQQISPLPQKGECLAGLKRTSNVERRLARLLEGFGLDSSAGSILKPVLSCASCGTWRLDQAAQPPWVPVAPQQQPIGPGRERRHLRTWRYQTWDDSRDAEEGNFSGPTTCSIFPVYLSVVSVMLIHSAKDRGENNGQYRVYTALARGRVSQLEAG</sequence>
<evidence type="ECO:0000313" key="2">
    <source>
        <dbReference type="Proteomes" id="UP000008142"/>
    </source>
</evidence>
<dbReference type="AlphaFoldDB" id="F0UF94"/>
<reference evidence="2" key="1">
    <citation type="submission" date="2008-07" db="EMBL/GenBank/DDBJ databases">
        <title>Annotation of Ajellomyces capsulatus strain H88.</title>
        <authorList>
            <person name="Champion M."/>
            <person name="Cuomo C."/>
            <person name="Ma L.-J."/>
            <person name="Henn M.R."/>
            <person name="Sil A."/>
            <person name="Goldman B."/>
            <person name="Young S.K."/>
            <person name="Kodira C.D."/>
            <person name="Zeng Q."/>
            <person name="Koehrsen M."/>
            <person name="Alvarado L."/>
            <person name="Berlin A."/>
            <person name="Borenstein D."/>
            <person name="Chen Z."/>
            <person name="Engels R."/>
            <person name="Freedman E."/>
            <person name="Gellesch M."/>
            <person name="Goldberg J."/>
            <person name="Griggs A."/>
            <person name="Gujja S."/>
            <person name="Heiman D."/>
            <person name="Hepburn T."/>
            <person name="Howarth C."/>
            <person name="Jen D."/>
            <person name="Larson L."/>
            <person name="Lewis B."/>
            <person name="Mehta T."/>
            <person name="Park D."/>
            <person name="Pearson M."/>
            <person name="Roberts A."/>
            <person name="Saif S."/>
            <person name="Shea T."/>
            <person name="Shenoy N."/>
            <person name="Sisk P."/>
            <person name="Stolte C."/>
            <person name="Sykes S."/>
            <person name="Walk T."/>
            <person name="White J."/>
            <person name="Yandava C."/>
            <person name="Klein B."/>
            <person name="McEwen J.G."/>
            <person name="Puccia R."/>
            <person name="Goldman G.H."/>
            <person name="Felipe M.S."/>
            <person name="Nino-Vega G."/>
            <person name="San-Blas G."/>
            <person name="Taylor J."/>
            <person name="Mendoza L."/>
            <person name="Galagan J."/>
            <person name="Nusbaum C."/>
            <person name="Birren B."/>
        </authorList>
    </citation>
    <scope>NUCLEOTIDE SEQUENCE [LARGE SCALE GENOMIC DNA]</scope>
    <source>
        <strain evidence="2">H88</strain>
    </source>
</reference>
<proteinExistence type="predicted"/>
<dbReference type="HOGENOM" id="CLU_1885183_0_0_1"/>
<gene>
    <name evidence="1" type="ORF">HCEG_03321</name>
</gene>
<dbReference type="OrthoDB" id="10635759at2759"/>
<dbReference type="Proteomes" id="UP000008142">
    <property type="component" value="Unassembled WGS sequence"/>
</dbReference>
<accession>F0UF94</accession>
<dbReference type="EMBL" id="DS990638">
    <property type="protein sequence ID" value="EGC44106.1"/>
    <property type="molecule type" value="Genomic_DNA"/>
</dbReference>
<protein>
    <submittedName>
        <fullName evidence="1">Predicted protein</fullName>
    </submittedName>
</protein>
<evidence type="ECO:0000313" key="1">
    <source>
        <dbReference type="EMBL" id="EGC44106.1"/>
    </source>
</evidence>